<dbReference type="FunCoup" id="A0A6P7XXH8">
    <property type="interactions" value="49"/>
</dbReference>
<dbReference type="InterPro" id="IPR050704">
    <property type="entry name" value="Peptidase_C85-like"/>
</dbReference>
<dbReference type="PANTHER" id="PTHR12419">
    <property type="entry name" value="OTU DOMAIN CONTAINING PROTEIN"/>
    <property type="match status" value="1"/>
</dbReference>
<accession>A0A6P7XXH8</accession>
<organism evidence="11 12">
    <name type="scientific">Microcaecilia unicolor</name>
    <dbReference type="NCBI Taxonomy" id="1415580"/>
    <lineage>
        <taxon>Eukaryota</taxon>
        <taxon>Metazoa</taxon>
        <taxon>Chordata</taxon>
        <taxon>Craniata</taxon>
        <taxon>Vertebrata</taxon>
        <taxon>Euteleostomi</taxon>
        <taxon>Amphibia</taxon>
        <taxon>Gymnophiona</taxon>
        <taxon>Siphonopidae</taxon>
        <taxon>Microcaecilia</taxon>
    </lineage>
</organism>
<gene>
    <name evidence="12" type="primary">OTUD1</name>
</gene>
<dbReference type="InterPro" id="IPR003323">
    <property type="entry name" value="OTU_dom"/>
</dbReference>
<dbReference type="KEGG" id="muo:115467814"/>
<keyword evidence="5" id="KW-0378">Hydrolase</keyword>
<name>A0A6P7XXH8_9AMPH</name>
<feature type="domain" description="OTU" evidence="10">
    <location>
        <begin position="253"/>
        <end position="382"/>
    </location>
</feature>
<evidence type="ECO:0000256" key="4">
    <source>
        <dbReference type="ARBA" id="ARBA00022786"/>
    </source>
</evidence>
<dbReference type="GO" id="GO:0006508">
    <property type="term" value="P:proteolysis"/>
    <property type="evidence" value="ECO:0007669"/>
    <property type="project" value="UniProtKB-KW"/>
</dbReference>
<dbReference type="InterPro" id="IPR047834">
    <property type="entry name" value="OTUD1_OTU"/>
</dbReference>
<evidence type="ECO:0000313" key="11">
    <source>
        <dbReference type="Proteomes" id="UP000515156"/>
    </source>
</evidence>
<dbReference type="FunFam" id="3.90.70.80:FF:000010">
    <property type="entry name" value="OTU domain-containing protein 1"/>
    <property type="match status" value="1"/>
</dbReference>
<dbReference type="Gene3D" id="3.90.70.80">
    <property type="match status" value="1"/>
</dbReference>
<evidence type="ECO:0000256" key="3">
    <source>
        <dbReference type="ARBA" id="ARBA00022670"/>
    </source>
</evidence>
<comment type="function">
    <text evidence="7">Deubiquitinating enzyme that specifically hydrolyzes 'Lys-63'-linked polyubiquitin to monoubiquitin. Required for the stability and translation of a subset mRNAs with a high abundance of rare codons by mediating deubiquitination of 40S ribosomal protein RPS10/eS10, thereby antagonizing ZNF598-mediated 40S ubiquitination. The abundance of rare codons in mRNAs can limit the translation rate and can lead to ribosome collisions that trigger activation of ribosome quality control (RQC) pathway by ZNF598. OTUD1-mediated deubiquitination prevents activation of the RQC and subsequent dissociation of ribosomes and stimulates formation of polysomes and translation.</text>
</comment>
<comment type="catalytic activity">
    <reaction evidence="1">
        <text>Thiol-dependent hydrolysis of ester, thioester, amide, peptide and isopeptide bonds formed by the C-terminal Gly of ubiquitin (a 76-residue protein attached to proteins as an intracellular targeting signal).</text>
        <dbReference type="EC" id="3.4.19.12"/>
    </reaction>
</comment>
<protein>
    <recommendedName>
        <fullName evidence="8">OTU domain-containing protein 1</fullName>
        <ecNumber evidence="2">3.4.19.12</ecNumber>
    </recommendedName>
</protein>
<dbReference type="CTD" id="220213"/>
<evidence type="ECO:0000256" key="9">
    <source>
        <dbReference type="SAM" id="MobiDB-lite"/>
    </source>
</evidence>
<keyword evidence="6" id="KW-0788">Thiol protease</keyword>
<dbReference type="SUPFAM" id="SSF54001">
    <property type="entry name" value="Cysteine proteinases"/>
    <property type="match status" value="1"/>
</dbReference>
<evidence type="ECO:0000313" key="12">
    <source>
        <dbReference type="RefSeq" id="XP_030055164.1"/>
    </source>
</evidence>
<dbReference type="GO" id="GO:0004843">
    <property type="term" value="F:cysteine-type deubiquitinase activity"/>
    <property type="evidence" value="ECO:0007669"/>
    <property type="project" value="UniProtKB-EC"/>
</dbReference>
<evidence type="ECO:0000256" key="7">
    <source>
        <dbReference type="ARBA" id="ARBA00057633"/>
    </source>
</evidence>
<evidence type="ECO:0000256" key="6">
    <source>
        <dbReference type="ARBA" id="ARBA00022807"/>
    </source>
</evidence>
<dbReference type="RefSeq" id="XP_030055164.1">
    <property type="nucleotide sequence ID" value="XM_030199304.1"/>
</dbReference>
<reference evidence="12" key="1">
    <citation type="submission" date="2025-08" db="UniProtKB">
        <authorList>
            <consortium name="RefSeq"/>
        </authorList>
    </citation>
    <scope>IDENTIFICATION</scope>
</reference>
<evidence type="ECO:0000259" key="10">
    <source>
        <dbReference type="PROSITE" id="PS50802"/>
    </source>
</evidence>
<feature type="region of interest" description="Disordered" evidence="9">
    <location>
        <begin position="20"/>
        <end position="39"/>
    </location>
</feature>
<dbReference type="GeneID" id="115467814"/>
<proteinExistence type="predicted"/>
<keyword evidence="3" id="KW-0645">Protease</keyword>
<evidence type="ECO:0000256" key="2">
    <source>
        <dbReference type="ARBA" id="ARBA00012759"/>
    </source>
</evidence>
<dbReference type="PANTHER" id="PTHR12419:SF101">
    <property type="entry name" value="OTU DOMAIN-CONTAINING PROTEIN 1"/>
    <property type="match status" value="1"/>
</dbReference>
<dbReference type="AlphaFoldDB" id="A0A6P7XXH8"/>
<dbReference type="EC" id="3.4.19.12" evidence="2"/>
<evidence type="ECO:0000256" key="8">
    <source>
        <dbReference type="ARBA" id="ARBA00074858"/>
    </source>
</evidence>
<keyword evidence="4" id="KW-0833">Ubl conjugation pathway</keyword>
<dbReference type="InParanoid" id="A0A6P7XXH8"/>
<evidence type="ECO:0000256" key="5">
    <source>
        <dbReference type="ARBA" id="ARBA00022801"/>
    </source>
</evidence>
<sequence length="425" mass="47160">MQFYSSVLTHYPGAAFKVPLPGADEKPPEECPAETVEPRARETATAVNSGGVGTMPAFSSCFELAPVGAAGQFTSNAQVPVRPIERIVPIRIINEAAVAAAIGPGGDSSPDRTCLASVRLLSQTEPLMPAAASSWLANRTEEPPSQGAGAYWRPLEQDRRLDMLQKPPAYSFSPSHWRDGEGRPEHELVSCRRQESCHDELHCPRADEQLDLKVKGLRGEGLLAASRADKNEKLALYLAEVEKQDKYLRERDKYRFHIIPDGNCLYRAVSKAVYGDQARHKELRECTVFHIADHLDEFSPIIEGDVGEFLINAAQDGAWAGYPEMLAMSQMLNVSIHLTTGGRPECPTVSTMIHYLGPEDLSRASIWLSWLSNGHYDAVFDQQMLNPEYDNWCKQTQVQRKKDEELAKSMAVSLSKMYIEQNSCA</sequence>
<dbReference type="InterPro" id="IPR038765">
    <property type="entry name" value="Papain-like_cys_pep_sf"/>
</dbReference>
<dbReference type="GO" id="GO:0070536">
    <property type="term" value="P:protein K63-linked deubiquitination"/>
    <property type="evidence" value="ECO:0007669"/>
    <property type="project" value="TreeGrafter"/>
</dbReference>
<dbReference type="Pfam" id="PF02338">
    <property type="entry name" value="OTU"/>
    <property type="match status" value="1"/>
</dbReference>
<keyword evidence="11" id="KW-1185">Reference proteome</keyword>
<dbReference type="CDD" id="cd22747">
    <property type="entry name" value="OTU_OTUD1"/>
    <property type="match status" value="1"/>
</dbReference>
<evidence type="ECO:0000256" key="1">
    <source>
        <dbReference type="ARBA" id="ARBA00000707"/>
    </source>
</evidence>
<dbReference type="Proteomes" id="UP000515156">
    <property type="component" value="Chromosome 1"/>
</dbReference>
<dbReference type="OrthoDB" id="409956at2759"/>
<dbReference type="PROSITE" id="PS50802">
    <property type="entry name" value="OTU"/>
    <property type="match status" value="1"/>
</dbReference>